<comment type="subcellular location">
    <subcellularLocation>
        <location evidence="1">Membrane</location>
    </subcellularLocation>
</comment>
<dbReference type="Proteomes" id="UP001187415">
    <property type="component" value="Unassembled WGS sequence"/>
</dbReference>
<evidence type="ECO:0000256" key="2">
    <source>
        <dbReference type="ARBA" id="ARBA00022692"/>
    </source>
</evidence>
<dbReference type="PROSITE" id="PS50835">
    <property type="entry name" value="IG_LIKE"/>
    <property type="match status" value="1"/>
</dbReference>
<reference evidence="9" key="1">
    <citation type="submission" date="2023-07" db="EMBL/GenBank/DDBJ databases">
        <title>Chromosome-level Genome Assembly of Striped Snakehead (Channa striata).</title>
        <authorList>
            <person name="Liu H."/>
        </authorList>
    </citation>
    <scope>NUCLEOTIDE SEQUENCE</scope>
    <source>
        <strain evidence="9">Gz</strain>
        <tissue evidence="9">Muscle</tissue>
    </source>
</reference>
<dbReference type="PANTHER" id="PTHR19256:SF65">
    <property type="entry name" value="T CELL RECEPTOR GAMMA CONSTANT 1-RELATED"/>
    <property type="match status" value="1"/>
</dbReference>
<feature type="signal peptide" evidence="7">
    <location>
        <begin position="1"/>
        <end position="15"/>
    </location>
</feature>
<accession>A0AA88S4D3</accession>
<dbReference type="GO" id="GO:0016020">
    <property type="term" value="C:membrane"/>
    <property type="evidence" value="ECO:0007669"/>
    <property type="project" value="UniProtKB-SubCell"/>
</dbReference>
<gene>
    <name evidence="9" type="ORF">Q5P01_022944</name>
</gene>
<name>A0AA88S4D3_CHASR</name>
<sequence>MLFLCLCSALVVTAAQLVQNQLSVTRKAGETVSIGCTGFDQCDNSFVYWYQKKETFTVLLRFDRSGQKPTSRFSHPQKMDFSAMRSESGCELVISSSNTLHAATYYCTCQKVVHHSEN</sequence>
<dbReference type="InterPro" id="IPR036179">
    <property type="entry name" value="Ig-like_dom_sf"/>
</dbReference>
<dbReference type="SUPFAM" id="SSF48726">
    <property type="entry name" value="Immunoglobulin"/>
    <property type="match status" value="1"/>
</dbReference>
<evidence type="ECO:0000256" key="1">
    <source>
        <dbReference type="ARBA" id="ARBA00004370"/>
    </source>
</evidence>
<dbReference type="Gene3D" id="2.60.40.10">
    <property type="entry name" value="Immunoglobulins"/>
    <property type="match status" value="1"/>
</dbReference>
<dbReference type="InterPro" id="IPR051117">
    <property type="entry name" value="TRG_var/const_region"/>
</dbReference>
<feature type="chain" id="PRO_5041654363" description="Ig-like domain-containing protein" evidence="7">
    <location>
        <begin position="16"/>
        <end position="118"/>
    </location>
</feature>
<protein>
    <recommendedName>
        <fullName evidence="8">Ig-like domain-containing protein</fullName>
    </recommendedName>
</protein>
<keyword evidence="7" id="KW-0732">Signal</keyword>
<dbReference type="PANTHER" id="PTHR19256">
    <property type="entry name" value="T-CELL RECEPTOR GAMMA CHAIN"/>
    <property type="match status" value="1"/>
</dbReference>
<evidence type="ECO:0000256" key="3">
    <source>
        <dbReference type="ARBA" id="ARBA00022989"/>
    </source>
</evidence>
<evidence type="ECO:0000256" key="5">
    <source>
        <dbReference type="ARBA" id="ARBA00023170"/>
    </source>
</evidence>
<organism evidence="9 10">
    <name type="scientific">Channa striata</name>
    <name type="common">Snakehead murrel</name>
    <name type="synonym">Ophicephalus striatus</name>
    <dbReference type="NCBI Taxonomy" id="64152"/>
    <lineage>
        <taxon>Eukaryota</taxon>
        <taxon>Metazoa</taxon>
        <taxon>Chordata</taxon>
        <taxon>Craniata</taxon>
        <taxon>Vertebrata</taxon>
        <taxon>Euteleostomi</taxon>
        <taxon>Actinopterygii</taxon>
        <taxon>Neopterygii</taxon>
        <taxon>Teleostei</taxon>
        <taxon>Neoteleostei</taxon>
        <taxon>Acanthomorphata</taxon>
        <taxon>Anabantaria</taxon>
        <taxon>Anabantiformes</taxon>
        <taxon>Channoidei</taxon>
        <taxon>Channidae</taxon>
        <taxon>Channa</taxon>
    </lineage>
</organism>
<dbReference type="EMBL" id="JAUPFM010000018">
    <property type="protein sequence ID" value="KAK2822879.1"/>
    <property type="molecule type" value="Genomic_DNA"/>
</dbReference>
<keyword evidence="3" id="KW-1133">Transmembrane helix</keyword>
<dbReference type="InterPro" id="IPR013783">
    <property type="entry name" value="Ig-like_fold"/>
</dbReference>
<proteinExistence type="predicted"/>
<evidence type="ECO:0000256" key="7">
    <source>
        <dbReference type="SAM" id="SignalP"/>
    </source>
</evidence>
<evidence type="ECO:0000256" key="4">
    <source>
        <dbReference type="ARBA" id="ARBA00023136"/>
    </source>
</evidence>
<dbReference type="InterPro" id="IPR013106">
    <property type="entry name" value="Ig_V-set"/>
</dbReference>
<evidence type="ECO:0000313" key="9">
    <source>
        <dbReference type="EMBL" id="KAK2822879.1"/>
    </source>
</evidence>
<dbReference type="AlphaFoldDB" id="A0AA88S4D3"/>
<keyword evidence="4" id="KW-0472">Membrane</keyword>
<keyword evidence="10" id="KW-1185">Reference proteome</keyword>
<keyword evidence="5" id="KW-0675">Receptor</keyword>
<evidence type="ECO:0000256" key="6">
    <source>
        <dbReference type="ARBA" id="ARBA00023319"/>
    </source>
</evidence>
<keyword evidence="6" id="KW-0393">Immunoglobulin domain</keyword>
<keyword evidence="2" id="KW-0812">Transmembrane</keyword>
<dbReference type="Pfam" id="PF07686">
    <property type="entry name" value="V-set"/>
    <property type="match status" value="1"/>
</dbReference>
<comment type="caution">
    <text evidence="9">The sequence shown here is derived from an EMBL/GenBank/DDBJ whole genome shotgun (WGS) entry which is preliminary data.</text>
</comment>
<evidence type="ECO:0000313" key="10">
    <source>
        <dbReference type="Proteomes" id="UP001187415"/>
    </source>
</evidence>
<dbReference type="InterPro" id="IPR007110">
    <property type="entry name" value="Ig-like_dom"/>
</dbReference>
<feature type="domain" description="Ig-like" evidence="8">
    <location>
        <begin position="29"/>
        <end position="118"/>
    </location>
</feature>
<dbReference type="CDD" id="cd00099">
    <property type="entry name" value="IgV"/>
    <property type="match status" value="1"/>
</dbReference>
<evidence type="ECO:0000259" key="8">
    <source>
        <dbReference type="PROSITE" id="PS50835"/>
    </source>
</evidence>